<accession>A0ABV2NQI5</accession>
<dbReference type="InterPro" id="IPR052155">
    <property type="entry name" value="Biofilm_reg_signaling"/>
</dbReference>
<dbReference type="Proteomes" id="UP001549119">
    <property type="component" value="Unassembled WGS sequence"/>
</dbReference>
<dbReference type="CDD" id="cd01949">
    <property type="entry name" value="GGDEF"/>
    <property type="match status" value="1"/>
</dbReference>
<dbReference type="SMART" id="SM00267">
    <property type="entry name" value="GGDEF"/>
    <property type="match status" value="1"/>
</dbReference>
<dbReference type="InterPro" id="IPR000160">
    <property type="entry name" value="GGDEF_dom"/>
</dbReference>
<dbReference type="EMBL" id="JBEPNW010000002">
    <property type="protein sequence ID" value="MET3868787.1"/>
    <property type="molecule type" value="Genomic_DNA"/>
</dbReference>
<comment type="caution">
    <text evidence="2">The sequence shown here is derived from an EMBL/GenBank/DDBJ whole genome shotgun (WGS) entry which is preliminary data.</text>
</comment>
<dbReference type="Gene3D" id="3.30.450.20">
    <property type="entry name" value="PAS domain"/>
    <property type="match status" value="1"/>
</dbReference>
<dbReference type="PANTHER" id="PTHR44757:SF2">
    <property type="entry name" value="BIOFILM ARCHITECTURE MAINTENANCE PROTEIN MBAA"/>
    <property type="match status" value="1"/>
</dbReference>
<dbReference type="Pfam" id="PF12860">
    <property type="entry name" value="PAS_7"/>
    <property type="match status" value="1"/>
</dbReference>
<feature type="domain" description="GGDEF" evidence="1">
    <location>
        <begin position="190"/>
        <end position="323"/>
    </location>
</feature>
<evidence type="ECO:0000313" key="3">
    <source>
        <dbReference type="Proteomes" id="UP001549119"/>
    </source>
</evidence>
<dbReference type="PANTHER" id="PTHR44757">
    <property type="entry name" value="DIGUANYLATE CYCLASE DGCP"/>
    <property type="match status" value="1"/>
</dbReference>
<dbReference type="RefSeq" id="WP_053621331.1">
    <property type="nucleotide sequence ID" value="NZ_CAJCKR010000023.1"/>
</dbReference>
<evidence type="ECO:0000259" key="1">
    <source>
        <dbReference type="PROSITE" id="PS50887"/>
    </source>
</evidence>
<dbReference type="Pfam" id="PF00990">
    <property type="entry name" value="GGDEF"/>
    <property type="match status" value="1"/>
</dbReference>
<reference evidence="2 3" key="1">
    <citation type="submission" date="2024-06" db="EMBL/GenBank/DDBJ databases">
        <title>Genomics of switchgrass bacterial isolates.</title>
        <authorList>
            <person name="Shade A."/>
        </authorList>
    </citation>
    <scope>NUCLEOTIDE SEQUENCE [LARGE SCALE GENOMIC DNA]</scope>
    <source>
        <strain evidence="2 3">PvP084</strain>
    </source>
</reference>
<dbReference type="NCBIfam" id="TIGR00254">
    <property type="entry name" value="GGDEF"/>
    <property type="match status" value="1"/>
</dbReference>
<dbReference type="Gene3D" id="3.30.70.270">
    <property type="match status" value="1"/>
</dbReference>
<evidence type="ECO:0000313" key="2">
    <source>
        <dbReference type="EMBL" id="MET3868787.1"/>
    </source>
</evidence>
<protein>
    <submittedName>
        <fullName evidence="2">Diguanylate cyclase (GGDEF)-like protein</fullName>
    </submittedName>
</protein>
<organism evidence="2 3">
    <name type="scientific">Methylobacterium radiotolerans</name>
    <dbReference type="NCBI Taxonomy" id="31998"/>
    <lineage>
        <taxon>Bacteria</taxon>
        <taxon>Pseudomonadati</taxon>
        <taxon>Pseudomonadota</taxon>
        <taxon>Alphaproteobacteria</taxon>
        <taxon>Hyphomicrobiales</taxon>
        <taxon>Methylobacteriaceae</taxon>
        <taxon>Methylobacterium</taxon>
    </lineage>
</organism>
<dbReference type="SUPFAM" id="SSF55073">
    <property type="entry name" value="Nucleotide cyclase"/>
    <property type="match status" value="1"/>
</dbReference>
<proteinExistence type="predicted"/>
<dbReference type="InterPro" id="IPR043128">
    <property type="entry name" value="Rev_trsase/Diguanyl_cyclase"/>
</dbReference>
<keyword evidence="3" id="KW-1185">Reference proteome</keyword>
<dbReference type="PROSITE" id="PS50887">
    <property type="entry name" value="GGDEF"/>
    <property type="match status" value="1"/>
</dbReference>
<name>A0ABV2NQI5_9HYPH</name>
<sequence>MAAEAGRAATRLARRHRQVACDRRQDGLGRGRKLGPGIVQALDSLPHGLCLFDSADRLLFVSDGFRRLFGPPASRVRPGMHARAVGAASAAGALPADRDPCGLWAARRRLLARGATDAVVQTLADGRQIAITLHPQAGGAWTALWEDVTERCRAESLLRYMAHHDPLTGLPNRRLFAARLERTLADLDGAPCALLCLDLDGFKPVNDRHGHAVGDALLRQLAERLRAALGAGDCAARLGGDEFTILLGDAAPAPALGFALRLQARLAEPYDLGTGSPIRIGAAIGVACAPLHATRAQALVERADAAMYAAKRLGHPYLWDDALGPGPAEPGRAPPACGGRDGAQRAFSCSARPTAL</sequence>
<gene>
    <name evidence="2" type="ORF">ABIC20_006096</name>
</gene>
<dbReference type="InterPro" id="IPR029787">
    <property type="entry name" value="Nucleotide_cyclase"/>
</dbReference>